<name>A0ABT0DH56_9HYPH</name>
<keyword evidence="5" id="KW-1185">Reference proteome</keyword>
<protein>
    <submittedName>
        <fullName evidence="4">Glycosyltransferase</fullName>
        <ecNumber evidence="4">2.4.-.-</ecNumber>
    </submittedName>
</protein>
<evidence type="ECO:0000256" key="3">
    <source>
        <dbReference type="ARBA" id="ARBA00022679"/>
    </source>
</evidence>
<organism evidence="4 5">
    <name type="scientific">Ancylobacter koreensis</name>
    <dbReference type="NCBI Taxonomy" id="266121"/>
    <lineage>
        <taxon>Bacteria</taxon>
        <taxon>Pseudomonadati</taxon>
        <taxon>Pseudomonadota</taxon>
        <taxon>Alphaproteobacteria</taxon>
        <taxon>Hyphomicrobiales</taxon>
        <taxon>Xanthobacteraceae</taxon>
        <taxon>Ancylobacter</taxon>
    </lineage>
</organism>
<dbReference type="SUPFAM" id="SSF53448">
    <property type="entry name" value="Nucleotide-diphospho-sugar transferases"/>
    <property type="match status" value="1"/>
</dbReference>
<dbReference type="Proteomes" id="UP001202867">
    <property type="component" value="Unassembled WGS sequence"/>
</dbReference>
<keyword evidence="2 4" id="KW-0328">Glycosyltransferase</keyword>
<reference evidence="5" key="1">
    <citation type="submission" date="2023-07" db="EMBL/GenBank/DDBJ databases">
        <title>Ancylobacter moscoviensis sp. nov., facultatively methylotrophic bacteria from activated sludge and the reclassification of Starkeya novella (Starkey 1934) Kelly et al. 2000 as Ancylobacter novellus comb. nov., Starkeya koreensis Im et al. 2006 as Ancylobacter koreensis comb.nov., Angulomicrobium tetraedrale Vasil'eva et al. 1986 as Ancylobacter tetraedralis comb. nov., Angulomicrobium amanitiforme Fritz et al. 2004 as Ancylobacter amanitiformis comb. nov. and Methylorhabdus multivorans Doronina et al. 1996 as Ancylobacter multivorans comb. nov. and emended description of the genus Ancylobacter.</title>
        <authorList>
            <person name="Doronina N."/>
            <person name="Chemodurova A."/>
            <person name="Grouzdev D."/>
            <person name="Koziaeva V."/>
            <person name="Shi W."/>
            <person name="Wu L."/>
            <person name="Kaparullina E."/>
        </authorList>
    </citation>
    <scope>NUCLEOTIDE SEQUENCE [LARGE SCALE GENOMIC DNA]</scope>
    <source>
        <strain evidence="5">Jip08</strain>
    </source>
</reference>
<sequence length="249" mass="27122">MSTRTAVITVNYFSAPLIHEMEARLGQAPDTRIIVVDNSGEFSARNADTLIVRPGRNVGFGAACNAGVRATDADIVVFLNPDAVIEAEDLVELVRCGHVDAGEIWGPAILSRRGTVATLRRPGRLFLSFRRDVIAPSRDAPTEVLYISGACMVVGRASFLGYGGFDENIFMYGEDLSLCLTAARHGARMHIFGSIVIDHSGGRSSSSFEARWKRFFRSCRGHYTALRSHGWGPLRAALDSVHLASGRRI</sequence>
<dbReference type="GO" id="GO:0016757">
    <property type="term" value="F:glycosyltransferase activity"/>
    <property type="evidence" value="ECO:0007669"/>
    <property type="project" value="UniProtKB-KW"/>
</dbReference>
<gene>
    <name evidence="4" type="ORF">MWN33_00030</name>
</gene>
<evidence type="ECO:0000313" key="5">
    <source>
        <dbReference type="Proteomes" id="UP001202867"/>
    </source>
</evidence>
<evidence type="ECO:0000256" key="2">
    <source>
        <dbReference type="ARBA" id="ARBA00022676"/>
    </source>
</evidence>
<evidence type="ECO:0000256" key="1">
    <source>
        <dbReference type="ARBA" id="ARBA00006739"/>
    </source>
</evidence>
<dbReference type="RefSeq" id="WP_247197990.1">
    <property type="nucleotide sequence ID" value="NZ_JALKCG010000001.1"/>
</dbReference>
<keyword evidence="3 4" id="KW-0808">Transferase</keyword>
<dbReference type="Gene3D" id="3.90.550.10">
    <property type="entry name" value="Spore Coat Polysaccharide Biosynthesis Protein SpsA, Chain A"/>
    <property type="match status" value="1"/>
</dbReference>
<comment type="caution">
    <text evidence="4">The sequence shown here is derived from an EMBL/GenBank/DDBJ whole genome shotgun (WGS) entry which is preliminary data.</text>
</comment>
<dbReference type="PANTHER" id="PTHR43179">
    <property type="entry name" value="RHAMNOSYLTRANSFERASE WBBL"/>
    <property type="match status" value="1"/>
</dbReference>
<dbReference type="PANTHER" id="PTHR43179:SF12">
    <property type="entry name" value="GALACTOFURANOSYLTRANSFERASE GLFT2"/>
    <property type="match status" value="1"/>
</dbReference>
<accession>A0ABT0DH56</accession>
<dbReference type="InterPro" id="IPR029044">
    <property type="entry name" value="Nucleotide-diphossugar_trans"/>
</dbReference>
<dbReference type="EC" id="2.4.-.-" evidence="4"/>
<evidence type="ECO:0000313" key="4">
    <source>
        <dbReference type="EMBL" id="MCK0206417.1"/>
    </source>
</evidence>
<dbReference type="Pfam" id="PF13641">
    <property type="entry name" value="Glyco_tranf_2_3"/>
    <property type="match status" value="1"/>
</dbReference>
<proteinExistence type="inferred from homology"/>
<dbReference type="EMBL" id="JALKCG010000001">
    <property type="protein sequence ID" value="MCK0206417.1"/>
    <property type="molecule type" value="Genomic_DNA"/>
</dbReference>
<comment type="similarity">
    <text evidence="1">Belongs to the glycosyltransferase 2 family.</text>
</comment>